<keyword evidence="2" id="KW-1185">Reference proteome</keyword>
<protein>
    <submittedName>
        <fullName evidence="1">Uncharacterized protein</fullName>
    </submittedName>
</protein>
<name>A0ABU1ZYF0_9CORY</name>
<proteinExistence type="predicted"/>
<sequence>MPFRDQPILLTCPLHSREDLFAALSDIEPGKHQSPTNLDGLADFLREVNAFRIIVSDWRIDAEETARIVQVLTDLGVGLVR</sequence>
<evidence type="ECO:0000313" key="2">
    <source>
        <dbReference type="Proteomes" id="UP001180840"/>
    </source>
</evidence>
<gene>
    <name evidence="1" type="ORF">J2S39_001631</name>
</gene>
<dbReference type="RefSeq" id="WP_290195204.1">
    <property type="nucleotide sequence ID" value="NZ_CP047654.1"/>
</dbReference>
<comment type="caution">
    <text evidence="1">The sequence shown here is derived from an EMBL/GenBank/DDBJ whole genome shotgun (WGS) entry which is preliminary data.</text>
</comment>
<accession>A0ABU1ZYF0</accession>
<dbReference type="Proteomes" id="UP001180840">
    <property type="component" value="Unassembled WGS sequence"/>
</dbReference>
<evidence type="ECO:0000313" key="1">
    <source>
        <dbReference type="EMBL" id="MDR7329955.1"/>
    </source>
</evidence>
<organism evidence="1 2">
    <name type="scientific">Corynebacterium guangdongense</name>
    <dbReference type="NCBI Taxonomy" id="1783348"/>
    <lineage>
        <taxon>Bacteria</taxon>
        <taxon>Bacillati</taxon>
        <taxon>Actinomycetota</taxon>
        <taxon>Actinomycetes</taxon>
        <taxon>Mycobacteriales</taxon>
        <taxon>Corynebacteriaceae</taxon>
        <taxon>Corynebacterium</taxon>
    </lineage>
</organism>
<dbReference type="EMBL" id="JAVDXZ010000001">
    <property type="protein sequence ID" value="MDR7329955.1"/>
    <property type="molecule type" value="Genomic_DNA"/>
</dbReference>
<reference evidence="1" key="1">
    <citation type="submission" date="2023-07" db="EMBL/GenBank/DDBJ databases">
        <title>Sequencing the genomes of 1000 actinobacteria strains.</title>
        <authorList>
            <person name="Klenk H.-P."/>
        </authorList>
    </citation>
    <scope>NUCLEOTIDE SEQUENCE</scope>
    <source>
        <strain evidence="1">DSM 107476</strain>
    </source>
</reference>